<dbReference type="EMBL" id="KI925456">
    <property type="protein sequence ID" value="ETW83770.1"/>
    <property type="molecule type" value="Genomic_DNA"/>
</dbReference>
<dbReference type="GO" id="GO:0051028">
    <property type="term" value="P:mRNA transport"/>
    <property type="evidence" value="ECO:0007669"/>
    <property type="project" value="UniProtKB-KW"/>
</dbReference>
<reference evidence="10 11" key="1">
    <citation type="journal article" date="2012" name="New Phytol.">
        <title>Insight into trade-off between wood decay and parasitism from the genome of a fungal forest pathogen.</title>
        <authorList>
            <person name="Olson A."/>
            <person name="Aerts A."/>
            <person name="Asiegbu F."/>
            <person name="Belbahri L."/>
            <person name="Bouzid O."/>
            <person name="Broberg A."/>
            <person name="Canback B."/>
            <person name="Coutinho P.M."/>
            <person name="Cullen D."/>
            <person name="Dalman K."/>
            <person name="Deflorio G."/>
            <person name="van Diepen L.T."/>
            <person name="Dunand C."/>
            <person name="Duplessis S."/>
            <person name="Durling M."/>
            <person name="Gonthier P."/>
            <person name="Grimwood J."/>
            <person name="Fossdal C.G."/>
            <person name="Hansson D."/>
            <person name="Henrissat B."/>
            <person name="Hietala A."/>
            <person name="Himmelstrand K."/>
            <person name="Hoffmeister D."/>
            <person name="Hogberg N."/>
            <person name="James T.Y."/>
            <person name="Karlsson M."/>
            <person name="Kohler A."/>
            <person name="Kues U."/>
            <person name="Lee Y.H."/>
            <person name="Lin Y.C."/>
            <person name="Lind M."/>
            <person name="Lindquist E."/>
            <person name="Lombard V."/>
            <person name="Lucas S."/>
            <person name="Lunden K."/>
            <person name="Morin E."/>
            <person name="Murat C."/>
            <person name="Park J."/>
            <person name="Raffaello T."/>
            <person name="Rouze P."/>
            <person name="Salamov A."/>
            <person name="Schmutz J."/>
            <person name="Solheim H."/>
            <person name="Stahlberg J."/>
            <person name="Velez H."/>
            <person name="de Vries R.P."/>
            <person name="Wiebenga A."/>
            <person name="Woodward S."/>
            <person name="Yakovlev I."/>
            <person name="Garbelotto M."/>
            <person name="Martin F."/>
            <person name="Grigoriev I.V."/>
            <person name="Stenlid J."/>
        </authorList>
    </citation>
    <scope>NUCLEOTIDE SEQUENCE [LARGE SCALE GENOMIC DNA]</scope>
    <source>
        <strain evidence="10 11">TC 32-1</strain>
    </source>
</reference>
<dbReference type="KEGG" id="hir:HETIRDRAFT_146595"/>
<evidence type="ECO:0000256" key="1">
    <source>
        <dbReference type="ARBA" id="ARBA00004567"/>
    </source>
</evidence>
<gene>
    <name evidence="10" type="ORF">HETIRDRAFT_146595</name>
</gene>
<dbReference type="SUPFAM" id="SSF82215">
    <property type="entry name" value="C-terminal autoproteolytic domain of nucleoporin nup98"/>
    <property type="match status" value="1"/>
</dbReference>
<keyword evidence="3" id="KW-0813">Transport</keyword>
<keyword evidence="7" id="KW-0906">Nuclear pore complex</keyword>
<dbReference type="GO" id="GO:0006405">
    <property type="term" value="P:RNA export from nucleus"/>
    <property type="evidence" value="ECO:0007669"/>
    <property type="project" value="TreeGrafter"/>
</dbReference>
<dbReference type="GeneID" id="20667152"/>
<keyword evidence="5" id="KW-0653">Protein transport</keyword>
<evidence type="ECO:0000256" key="8">
    <source>
        <dbReference type="ARBA" id="ARBA00023242"/>
    </source>
</evidence>
<dbReference type="STRING" id="747525.W4KEM9"/>
<dbReference type="InterPro" id="IPR037665">
    <property type="entry name" value="Nucleoporin_S59-like"/>
</dbReference>
<evidence type="ECO:0000256" key="4">
    <source>
        <dbReference type="ARBA" id="ARBA00022816"/>
    </source>
</evidence>
<accession>W4KEM9</accession>
<evidence type="ECO:0000256" key="2">
    <source>
        <dbReference type="ARBA" id="ARBA00008926"/>
    </source>
</evidence>
<keyword evidence="6" id="KW-0811">Translocation</keyword>
<dbReference type="GO" id="GO:0003723">
    <property type="term" value="F:RNA binding"/>
    <property type="evidence" value="ECO:0007669"/>
    <property type="project" value="TreeGrafter"/>
</dbReference>
<dbReference type="Pfam" id="PF04096">
    <property type="entry name" value="Nucleoporin2"/>
    <property type="match status" value="1"/>
</dbReference>
<keyword evidence="10" id="KW-0378">Hydrolase</keyword>
<keyword evidence="8" id="KW-0539">Nucleus</keyword>
<dbReference type="GO" id="GO:0008233">
    <property type="term" value="F:peptidase activity"/>
    <property type="evidence" value="ECO:0007669"/>
    <property type="project" value="UniProtKB-KW"/>
</dbReference>
<sequence>MSFDDIAELRGLVVGRVGFGKIEFLDPVDLTTLAKLSHLLGEQIRFDTQECIVYPDSDDIDKPPPGSGLNVRARITLLRCWPLDKATREPIKDETLPQVIKHTKRLKHMKGTKFEGFDIQEGKWTFTVDHF</sequence>
<feature type="domain" description="Peptidase S59" evidence="9">
    <location>
        <begin position="1"/>
        <end position="131"/>
    </location>
</feature>
<comment type="subcellular location">
    <subcellularLocation>
        <location evidence="1">Nucleus</location>
        <location evidence="1">Nuclear pore complex</location>
    </subcellularLocation>
</comment>
<name>W4KEM9_HETIT</name>
<comment type="similarity">
    <text evidence="2">Belongs to the nucleoporin GLFG family.</text>
</comment>
<keyword evidence="10" id="KW-0645">Protease</keyword>
<keyword evidence="11" id="KW-1185">Reference proteome</keyword>
<dbReference type="InterPro" id="IPR007230">
    <property type="entry name" value="Nup98_auto-Pept-S59_dom"/>
</dbReference>
<evidence type="ECO:0000313" key="10">
    <source>
        <dbReference type="EMBL" id="ETW83770.1"/>
    </source>
</evidence>
<keyword evidence="4" id="KW-0509">mRNA transport</keyword>
<dbReference type="GO" id="GO:0044614">
    <property type="term" value="C:nuclear pore cytoplasmic filaments"/>
    <property type="evidence" value="ECO:0007669"/>
    <property type="project" value="TreeGrafter"/>
</dbReference>
<evidence type="ECO:0000256" key="6">
    <source>
        <dbReference type="ARBA" id="ARBA00023010"/>
    </source>
</evidence>
<dbReference type="GO" id="GO:0000973">
    <property type="term" value="P:post-transcriptional tethering of RNA polymerase II gene DNA at nuclear periphery"/>
    <property type="evidence" value="ECO:0007669"/>
    <property type="project" value="TreeGrafter"/>
</dbReference>
<dbReference type="InParanoid" id="W4KEM9"/>
<evidence type="ECO:0000256" key="5">
    <source>
        <dbReference type="ARBA" id="ARBA00022927"/>
    </source>
</evidence>
<dbReference type="Gene3D" id="3.30.1610.10">
    <property type="entry name" value="Peptidase S59, nucleoporin"/>
    <property type="match status" value="1"/>
</dbReference>
<dbReference type="Proteomes" id="UP000030671">
    <property type="component" value="Unassembled WGS sequence"/>
</dbReference>
<dbReference type="OrthoDB" id="3797628at2759"/>
<dbReference type="RefSeq" id="XP_009543518.1">
    <property type="nucleotide sequence ID" value="XM_009545223.1"/>
</dbReference>
<dbReference type="GO" id="GO:0008139">
    <property type="term" value="F:nuclear localization sequence binding"/>
    <property type="evidence" value="ECO:0007669"/>
    <property type="project" value="TreeGrafter"/>
</dbReference>
<dbReference type="PROSITE" id="PS51434">
    <property type="entry name" value="NUP_C"/>
    <property type="match status" value="1"/>
</dbReference>
<evidence type="ECO:0000313" key="11">
    <source>
        <dbReference type="Proteomes" id="UP000030671"/>
    </source>
</evidence>
<evidence type="ECO:0000256" key="3">
    <source>
        <dbReference type="ARBA" id="ARBA00022448"/>
    </source>
</evidence>
<evidence type="ECO:0000259" key="9">
    <source>
        <dbReference type="PROSITE" id="PS51434"/>
    </source>
</evidence>
<dbReference type="GO" id="GO:0017056">
    <property type="term" value="F:structural constituent of nuclear pore"/>
    <property type="evidence" value="ECO:0007669"/>
    <property type="project" value="InterPro"/>
</dbReference>
<dbReference type="InterPro" id="IPR036903">
    <property type="entry name" value="Nup98_auto-Pept-S59_dom_sf"/>
</dbReference>
<proteinExistence type="inferred from homology"/>
<dbReference type="PANTHER" id="PTHR23198">
    <property type="entry name" value="NUCLEOPORIN"/>
    <property type="match status" value="1"/>
</dbReference>
<evidence type="ECO:0000256" key="7">
    <source>
        <dbReference type="ARBA" id="ARBA00023132"/>
    </source>
</evidence>
<dbReference type="AlphaFoldDB" id="W4KEM9"/>
<dbReference type="GO" id="GO:0006508">
    <property type="term" value="P:proteolysis"/>
    <property type="evidence" value="ECO:0007669"/>
    <property type="project" value="UniProtKB-KW"/>
</dbReference>
<protein>
    <submittedName>
        <fullName evidence="10">Nucleoporin, serine protease S59</fullName>
    </submittedName>
</protein>
<dbReference type="HOGENOM" id="CLU_128473_0_0_1"/>
<organism evidence="10 11">
    <name type="scientific">Heterobasidion irregulare (strain TC 32-1)</name>
    <dbReference type="NCBI Taxonomy" id="747525"/>
    <lineage>
        <taxon>Eukaryota</taxon>
        <taxon>Fungi</taxon>
        <taxon>Dikarya</taxon>
        <taxon>Basidiomycota</taxon>
        <taxon>Agaricomycotina</taxon>
        <taxon>Agaricomycetes</taxon>
        <taxon>Russulales</taxon>
        <taxon>Bondarzewiaceae</taxon>
        <taxon>Heterobasidion</taxon>
        <taxon>Heterobasidion annosum species complex</taxon>
    </lineage>
</organism>
<dbReference type="GO" id="GO:0006606">
    <property type="term" value="P:protein import into nucleus"/>
    <property type="evidence" value="ECO:0007669"/>
    <property type="project" value="TreeGrafter"/>
</dbReference>
<dbReference type="eggNOG" id="KOG0845">
    <property type="taxonomic scope" value="Eukaryota"/>
</dbReference>
<dbReference type="GO" id="GO:0034398">
    <property type="term" value="P:telomere tethering at nuclear periphery"/>
    <property type="evidence" value="ECO:0007669"/>
    <property type="project" value="TreeGrafter"/>
</dbReference>
<dbReference type="PANTHER" id="PTHR23198:SF6">
    <property type="entry name" value="NUCLEAR PORE COMPLEX PROTEIN NUP98-NUP96"/>
    <property type="match status" value="1"/>
</dbReference>